<dbReference type="Proteomes" id="UP000887580">
    <property type="component" value="Unplaced"/>
</dbReference>
<organism evidence="1 2">
    <name type="scientific">Panagrolaimus sp. PS1159</name>
    <dbReference type="NCBI Taxonomy" id="55785"/>
    <lineage>
        <taxon>Eukaryota</taxon>
        <taxon>Metazoa</taxon>
        <taxon>Ecdysozoa</taxon>
        <taxon>Nematoda</taxon>
        <taxon>Chromadorea</taxon>
        <taxon>Rhabditida</taxon>
        <taxon>Tylenchina</taxon>
        <taxon>Panagrolaimomorpha</taxon>
        <taxon>Panagrolaimoidea</taxon>
        <taxon>Panagrolaimidae</taxon>
        <taxon>Panagrolaimus</taxon>
    </lineage>
</organism>
<accession>A0AC35FCC2</accession>
<evidence type="ECO:0000313" key="2">
    <source>
        <dbReference type="WBParaSite" id="PS1159_v2.g15257.t1"/>
    </source>
</evidence>
<proteinExistence type="predicted"/>
<sequence>MDFIPYGCSNLGKDEFQDRWKTKKSDSNVKNSNTLSLNISACENPDKPALDLLLDKNQVSTKNSLKNGVGFGKALKDLKQLFIISSFQNPFAFPRQANDEEQEPELMRFRASQRLLNPNDDKYKAVIDYACGLGMDGKSLTLFLSVLAEEEQKSGGRANSAQWNMLSSLIGHRNDFQNYSKELVDKSRRENNENLIRNTYELHSALGQDGSSVKSAVKCLDNNRQMIGMLFSSAVTMWKMLPNDSKKLIVEFVFHVGGWFRSAQVFSKAIANKLISCSKGFGLTLAVLPVVAEIVRSVWLYKNGDISGWRVVKNICDSIVSTALACGATFGTTTVLIAIFAACNFDSCPIFIAISGLVVGFLGGCVADYLIKKFSSWALGLPESETLENAYGYLGVNHLAPDSEVKEAYRRRVLIDHPDKGGSHEAFAKLQGCKELIRVARGRNIF</sequence>
<name>A0AC35FCC2_9BILA</name>
<protein>
    <submittedName>
        <fullName evidence="2">J domain-containing protein</fullName>
    </submittedName>
</protein>
<evidence type="ECO:0000313" key="1">
    <source>
        <dbReference type="Proteomes" id="UP000887580"/>
    </source>
</evidence>
<reference evidence="2" key="1">
    <citation type="submission" date="2022-11" db="UniProtKB">
        <authorList>
            <consortium name="WormBaseParasite"/>
        </authorList>
    </citation>
    <scope>IDENTIFICATION</scope>
</reference>
<dbReference type="WBParaSite" id="PS1159_v2.g15257.t1">
    <property type="protein sequence ID" value="PS1159_v2.g15257.t1"/>
    <property type="gene ID" value="PS1159_v2.g15257"/>
</dbReference>